<sequence>VIPCAPVSSLEEEAE</sequence>
<dbReference type="Proteomes" id="UP000265618">
    <property type="component" value="Unassembled WGS sequence"/>
</dbReference>
<reference evidence="1 2" key="1">
    <citation type="journal article" date="2018" name="PLoS ONE">
        <title>The draft genome of Kipferlia bialata reveals reductive genome evolution in fornicate parasites.</title>
        <authorList>
            <person name="Tanifuji G."/>
            <person name="Takabayashi S."/>
            <person name="Kume K."/>
            <person name="Takagi M."/>
            <person name="Nakayama T."/>
            <person name="Kamikawa R."/>
            <person name="Inagaki Y."/>
            <person name="Hashimoto T."/>
        </authorList>
    </citation>
    <scope>NUCLEOTIDE SEQUENCE [LARGE SCALE GENOMIC DNA]</scope>
    <source>
        <strain evidence="1">NY0173</strain>
    </source>
</reference>
<proteinExistence type="predicted"/>
<evidence type="ECO:0000313" key="2">
    <source>
        <dbReference type="Proteomes" id="UP000265618"/>
    </source>
</evidence>
<evidence type="ECO:0000313" key="1">
    <source>
        <dbReference type="EMBL" id="GCA65073.1"/>
    </source>
</evidence>
<feature type="non-terminal residue" evidence="1">
    <location>
        <position position="1"/>
    </location>
</feature>
<name>A0A391P5A7_9EUKA</name>
<comment type="caution">
    <text evidence="1">The sequence shown here is derived from an EMBL/GenBank/DDBJ whole genome shotgun (WGS) entry which is preliminary data.</text>
</comment>
<protein>
    <submittedName>
        <fullName evidence="1">Uncharacterized protein</fullName>
    </submittedName>
</protein>
<dbReference type="EMBL" id="BDIP01009636">
    <property type="protein sequence ID" value="GCA65073.1"/>
    <property type="molecule type" value="Genomic_DNA"/>
</dbReference>
<keyword evidence="2" id="KW-1185">Reference proteome</keyword>
<accession>A0A391P5A7</accession>
<organism evidence="1 2">
    <name type="scientific">Kipferlia bialata</name>
    <dbReference type="NCBI Taxonomy" id="797122"/>
    <lineage>
        <taxon>Eukaryota</taxon>
        <taxon>Metamonada</taxon>
        <taxon>Carpediemonas-like organisms</taxon>
        <taxon>Kipferlia</taxon>
    </lineage>
</organism>
<gene>
    <name evidence="1" type="ORF">KIPB_016163</name>
</gene>